<keyword evidence="1" id="KW-0812">Transmembrane</keyword>
<dbReference type="EMBL" id="CP049074">
    <property type="protein sequence ID" value="QKR00806.1"/>
    <property type="molecule type" value="Genomic_DNA"/>
</dbReference>
<gene>
    <name evidence="3" type="ORF">GWK48_10790</name>
</gene>
<reference evidence="3 4" key="1">
    <citation type="submission" date="2020-02" db="EMBL/GenBank/DDBJ databases">
        <title>Comparative genome analysis reveals the metabolism and evolution of the thermophilic archaeal genus Metallosphaera.</title>
        <authorList>
            <person name="Jiang C."/>
        </authorList>
    </citation>
    <scope>NUCLEOTIDE SEQUENCE [LARGE SCALE GENOMIC DNA]</scope>
    <source>
        <strain evidence="3 4">Ric-A</strain>
    </source>
</reference>
<evidence type="ECO:0000259" key="2">
    <source>
        <dbReference type="Pfam" id="PF13360"/>
    </source>
</evidence>
<dbReference type="OrthoDB" id="145878at2157"/>
<accession>A0A6N0NVG4</accession>
<dbReference type="InterPro" id="IPR015943">
    <property type="entry name" value="WD40/YVTN_repeat-like_dom_sf"/>
</dbReference>
<proteinExistence type="predicted"/>
<dbReference type="InterPro" id="IPR018391">
    <property type="entry name" value="PQQ_b-propeller_rpt"/>
</dbReference>
<dbReference type="AlphaFoldDB" id="A0A6N0NVG4"/>
<dbReference type="InterPro" id="IPR002372">
    <property type="entry name" value="PQQ_rpt_dom"/>
</dbReference>
<feature type="domain" description="Pyrrolo-quinoline quinone repeat" evidence="2">
    <location>
        <begin position="218"/>
        <end position="393"/>
    </location>
</feature>
<organism evidence="3 4">
    <name type="scientific">Metallosphaera tengchongensis</name>
    <dbReference type="NCBI Taxonomy" id="1532350"/>
    <lineage>
        <taxon>Archaea</taxon>
        <taxon>Thermoproteota</taxon>
        <taxon>Thermoprotei</taxon>
        <taxon>Sulfolobales</taxon>
        <taxon>Sulfolobaceae</taxon>
        <taxon>Metallosphaera</taxon>
    </lineage>
</organism>
<keyword evidence="1" id="KW-0472">Membrane</keyword>
<dbReference type="Gene3D" id="2.130.10.10">
    <property type="entry name" value="YVTN repeat-like/Quinoprotein amine dehydrogenase"/>
    <property type="match status" value="1"/>
</dbReference>
<keyword evidence="1" id="KW-1133">Transmembrane helix</keyword>
<sequence length="530" mass="57284">MQLRNWLGVVIALIVGLGIGTAVGFLYFTSHVNSNGVQGRSPSVLLYKVQSSPSSLYTVDGFPVCVTYFQENSPGLTNGSWTLFDNSTNRVPSIPGELNVSWVFQQEMPAFQLGNISGWVNLIKDYTPQFREGYVQMMGDAVPPSYANGMVYIAASDGFLYAIDAENGKPVFIDMIPSTLMSQPLIYHDIVYVGLGGAFFTYGQGLLNAYGGGHRGQFTGLSGLMALNASDGRPIWFFVTKSQVMPTPLILNGTIYFDDGDGFIYALNATTGKLEWKLGPFGTANMASLDYVNLTSPIIVAGFSSSYPVNVSSIVGVSTNGKVVWRTYLPFTYDSGPGDAVMAVSGDYVVDGFISGYPIRHGILPNETLAREIVVSLNATNGRIIWVRNVSGYAVPTGANNGESPAIVHGIVMVNDRKDGLIMALNLSNGRLIWNDSLVKLAPGLIGPTYVDGYVLNPDFQYIQVINASTGKVVNLYPTGQDLVIDTPLVVGQTVIVDGGFGYVEAIPLYFVVHNTTSYYQILHENFVEP</sequence>
<dbReference type="Proteomes" id="UP000509301">
    <property type="component" value="Chromosome"/>
</dbReference>
<dbReference type="GeneID" id="55642435"/>
<dbReference type="SMART" id="SM00564">
    <property type="entry name" value="PQQ"/>
    <property type="match status" value="4"/>
</dbReference>
<dbReference type="KEGG" id="mten:GWK48_10790"/>
<dbReference type="RefSeq" id="WP_174632176.1">
    <property type="nucleotide sequence ID" value="NZ_CP049074.1"/>
</dbReference>
<dbReference type="Pfam" id="PF13360">
    <property type="entry name" value="PQQ_2"/>
    <property type="match status" value="1"/>
</dbReference>
<feature type="transmembrane region" description="Helical" evidence="1">
    <location>
        <begin position="7"/>
        <end position="28"/>
    </location>
</feature>
<evidence type="ECO:0000313" key="3">
    <source>
        <dbReference type="EMBL" id="QKR00806.1"/>
    </source>
</evidence>
<name>A0A6N0NVG4_9CREN</name>
<dbReference type="PANTHER" id="PTHR34512:SF30">
    <property type="entry name" value="OUTER MEMBRANE PROTEIN ASSEMBLY FACTOR BAMB"/>
    <property type="match status" value="1"/>
</dbReference>
<evidence type="ECO:0000313" key="4">
    <source>
        <dbReference type="Proteomes" id="UP000509301"/>
    </source>
</evidence>
<dbReference type="SUPFAM" id="SSF50998">
    <property type="entry name" value="Quinoprotein alcohol dehydrogenase-like"/>
    <property type="match status" value="2"/>
</dbReference>
<evidence type="ECO:0000256" key="1">
    <source>
        <dbReference type="SAM" id="Phobius"/>
    </source>
</evidence>
<dbReference type="PANTHER" id="PTHR34512">
    <property type="entry name" value="CELL SURFACE PROTEIN"/>
    <property type="match status" value="1"/>
</dbReference>
<dbReference type="InterPro" id="IPR011047">
    <property type="entry name" value="Quinoprotein_ADH-like_sf"/>
</dbReference>
<protein>
    <submittedName>
        <fullName evidence="3">PQQ-binding-like beta-propeller repeat protein</fullName>
    </submittedName>
</protein>
<keyword evidence="4" id="KW-1185">Reference proteome</keyword>